<dbReference type="FunFam" id="2.30.42.10:FF:000023">
    <property type="entry name" value="Glutamate receptor interacting protein 1"/>
    <property type="match status" value="1"/>
</dbReference>
<comment type="subcellular location">
    <subcellularLocation>
        <location evidence="1">Cytoplasm</location>
    </subcellularLocation>
</comment>
<dbReference type="FunFam" id="2.30.42.10:FF:000021">
    <property type="entry name" value="Glutamate receptor interacting protein 1"/>
    <property type="match status" value="1"/>
</dbReference>
<dbReference type="OMA" id="ETKTHDY"/>
<dbReference type="FunFam" id="2.30.42.10:FF:000031">
    <property type="entry name" value="Glutamate receptor interacting protein 1"/>
    <property type="match status" value="1"/>
</dbReference>
<proteinExistence type="predicted"/>
<name>A0A8B7ZQX6_ACAPL</name>
<dbReference type="PROSITE" id="PS50106">
    <property type="entry name" value="PDZ"/>
    <property type="match status" value="7"/>
</dbReference>
<dbReference type="GeneID" id="110988252"/>
<dbReference type="CDD" id="cd06681">
    <property type="entry name" value="PDZ2_GRIP1-2-like"/>
    <property type="match status" value="1"/>
</dbReference>
<keyword evidence="3" id="KW-0677">Repeat</keyword>
<evidence type="ECO:0000256" key="1">
    <source>
        <dbReference type="ARBA" id="ARBA00004496"/>
    </source>
</evidence>
<dbReference type="InterPro" id="IPR043545">
    <property type="entry name" value="GRIP1/2"/>
</dbReference>
<dbReference type="InterPro" id="IPR036034">
    <property type="entry name" value="PDZ_sf"/>
</dbReference>
<feature type="region of interest" description="Disordered" evidence="5">
    <location>
        <begin position="921"/>
        <end position="945"/>
    </location>
</feature>
<feature type="compositionally biased region" description="Polar residues" evidence="5">
    <location>
        <begin position="857"/>
        <end position="869"/>
    </location>
</feature>
<dbReference type="CDD" id="cd06683">
    <property type="entry name" value="PDZ6_GRIP1-2-like"/>
    <property type="match status" value="1"/>
</dbReference>
<feature type="compositionally biased region" description="Polar residues" evidence="5">
    <location>
        <begin position="1097"/>
        <end position="1113"/>
    </location>
</feature>
<evidence type="ECO:0000256" key="2">
    <source>
        <dbReference type="ARBA" id="ARBA00022490"/>
    </source>
</evidence>
<feature type="compositionally biased region" description="Acidic residues" evidence="5">
    <location>
        <begin position="24"/>
        <end position="39"/>
    </location>
</feature>
<feature type="domain" description="PDZ" evidence="6">
    <location>
        <begin position="990"/>
        <end position="1073"/>
    </location>
</feature>
<keyword evidence="2" id="KW-0963">Cytoplasm</keyword>
<dbReference type="CDD" id="cd06684">
    <property type="entry name" value="PDZ3_GRIP1-2-like"/>
    <property type="match status" value="1"/>
</dbReference>
<evidence type="ECO:0000256" key="5">
    <source>
        <dbReference type="SAM" id="MobiDB-lite"/>
    </source>
</evidence>
<protein>
    <submittedName>
        <fullName evidence="8">Glutamate receptor-interacting protein 1-like isoform X1</fullName>
    </submittedName>
</protein>
<dbReference type="CDD" id="cd06682">
    <property type="entry name" value="PDZ5_GRIP1-2-like"/>
    <property type="match status" value="1"/>
</dbReference>
<keyword evidence="7" id="KW-1185">Reference proteome</keyword>
<dbReference type="KEGG" id="aplc:110988252"/>
<feature type="compositionally biased region" description="Low complexity" evidence="5">
    <location>
        <begin position="793"/>
        <end position="812"/>
    </location>
</feature>
<dbReference type="PANTHER" id="PTHR46227:SF2">
    <property type="entry name" value="FI03335P"/>
    <property type="match status" value="1"/>
</dbReference>
<dbReference type="SUPFAM" id="SSF50156">
    <property type="entry name" value="PDZ domain-like"/>
    <property type="match status" value="7"/>
</dbReference>
<dbReference type="Pfam" id="PF00595">
    <property type="entry name" value="PDZ"/>
    <property type="match status" value="7"/>
</dbReference>
<feature type="domain" description="PDZ" evidence="6">
    <location>
        <begin position="449"/>
        <end position="535"/>
    </location>
</feature>
<dbReference type="OrthoDB" id="75502at2759"/>
<feature type="compositionally biased region" description="Basic residues" evidence="5">
    <location>
        <begin position="825"/>
        <end position="834"/>
    </location>
</feature>
<dbReference type="InterPro" id="IPR001478">
    <property type="entry name" value="PDZ"/>
</dbReference>
<dbReference type="PANTHER" id="PTHR46227">
    <property type="entry name" value="GLUTAMATE RECEPTOR-INTERACTING PROTEIN GRIP"/>
    <property type="match status" value="1"/>
</dbReference>
<feature type="domain" description="PDZ" evidence="6">
    <location>
        <begin position="73"/>
        <end position="156"/>
    </location>
</feature>
<feature type="compositionally biased region" description="Polar residues" evidence="5">
    <location>
        <begin position="759"/>
        <end position="780"/>
    </location>
</feature>
<feature type="region of interest" description="Disordered" evidence="5">
    <location>
        <begin position="757"/>
        <end position="892"/>
    </location>
</feature>
<dbReference type="SMART" id="SM00228">
    <property type="entry name" value="PDZ"/>
    <property type="match status" value="7"/>
</dbReference>
<evidence type="ECO:0000256" key="4">
    <source>
        <dbReference type="SAM" id="Coils"/>
    </source>
</evidence>
<evidence type="ECO:0000256" key="3">
    <source>
        <dbReference type="ARBA" id="ARBA00022737"/>
    </source>
</evidence>
<evidence type="ECO:0000259" key="6">
    <source>
        <dbReference type="PROSITE" id="PS50106"/>
    </source>
</evidence>
<gene>
    <name evidence="8" type="primary">LOC110988252</name>
</gene>
<feature type="compositionally biased region" description="Low complexity" evidence="5">
    <location>
        <begin position="50"/>
        <end position="62"/>
    </location>
</feature>
<feature type="region of interest" description="Disordered" evidence="5">
    <location>
        <begin position="1089"/>
        <end position="1113"/>
    </location>
</feature>
<accession>A0A8B7ZQX6</accession>
<feature type="region of interest" description="Disordered" evidence="5">
    <location>
        <begin position="1"/>
        <end position="66"/>
    </location>
</feature>
<feature type="compositionally biased region" description="Polar residues" evidence="5">
    <location>
        <begin position="881"/>
        <end position="891"/>
    </location>
</feature>
<keyword evidence="4" id="KW-0175">Coiled coil</keyword>
<feature type="domain" description="PDZ" evidence="6">
    <location>
        <begin position="646"/>
        <end position="728"/>
    </location>
</feature>
<dbReference type="AlphaFoldDB" id="A0A8B7ZQX6"/>
<dbReference type="Proteomes" id="UP000694845">
    <property type="component" value="Unplaced"/>
</dbReference>
<feature type="domain" description="PDZ" evidence="6">
    <location>
        <begin position="173"/>
        <end position="259"/>
    </location>
</feature>
<reference evidence="8" key="1">
    <citation type="submission" date="2025-08" db="UniProtKB">
        <authorList>
            <consortium name="RefSeq"/>
        </authorList>
    </citation>
    <scope>IDENTIFICATION</scope>
</reference>
<dbReference type="Gene3D" id="2.30.42.10">
    <property type="match status" value="7"/>
</dbReference>
<organism evidence="7 8">
    <name type="scientific">Acanthaster planci</name>
    <name type="common">Crown-of-thorns starfish</name>
    <dbReference type="NCBI Taxonomy" id="133434"/>
    <lineage>
        <taxon>Eukaryota</taxon>
        <taxon>Metazoa</taxon>
        <taxon>Echinodermata</taxon>
        <taxon>Eleutherozoa</taxon>
        <taxon>Asterozoa</taxon>
        <taxon>Asteroidea</taxon>
        <taxon>Valvatacea</taxon>
        <taxon>Valvatida</taxon>
        <taxon>Acanthasteridae</taxon>
        <taxon>Acanthaster</taxon>
    </lineage>
</organism>
<evidence type="ECO:0000313" key="8">
    <source>
        <dbReference type="RefSeq" id="XP_022107280.1"/>
    </source>
</evidence>
<dbReference type="GO" id="GO:0005737">
    <property type="term" value="C:cytoplasm"/>
    <property type="evidence" value="ECO:0007669"/>
    <property type="project" value="UniProtKB-SubCell"/>
</dbReference>
<feature type="domain" description="PDZ" evidence="6">
    <location>
        <begin position="273"/>
        <end position="357"/>
    </location>
</feature>
<feature type="domain" description="PDZ" evidence="6">
    <location>
        <begin position="547"/>
        <end position="631"/>
    </location>
</feature>
<dbReference type="GO" id="GO:0098887">
    <property type="term" value="P:neurotransmitter receptor transport, endosome to postsynaptic membrane"/>
    <property type="evidence" value="ECO:0007669"/>
    <property type="project" value="TreeGrafter"/>
</dbReference>
<sequence>MGNSPGKHNKRHQKESRNDVLSSDNEDQQWESGNSDDEEKASKTGSVTDGSQSGQQNGRSQNAIPEEKRAYTIVELEKRPGVGFGLTVSGGIDKDGRPRATNMRAGGVAQRSDLLQIGDLITAVNGIKTAKLRHEDVINLLKNAGDHVSLEIEYEIPPAVQDNGITVTSKNMEIKLAKEDGSFGFVIRGGVNANPSKTRPLTITHIRPGGPADRDGTLKVGDRILSVDGINLSSLTHMEALNAIKLSSMDATFRVEYDVSIMEAVRNATGPLLVEVAKTPGANLGVTLSALNKNSKSILVIDAVKPASIADRCGALHVGDEIMSIDGTNTSHMSVPEATQLLATSSEQIKLEILPVSHMTPRLTYPREHRQPNASNMSRSITPVSHLNNSSYNSLNRSQGTLQNSRQQATALNRKMRAKNLKASSTLSLTSTINGIGATTQVCRSDTTEVTLYSRNYDFGFTLQGGVFTTEILGSPAIIGFIEPGGKADRSGVMQVGDRIVTINNKYTDELTIEETNHVLRESGQQCTLLIEFDVAESVVPSSGIFSVKLPVGDQGLGITLSAPKNRKPGDALLISDIKKGSVAHRTGTLEPGDHLLAIDDIHLETFSVEEAAHILRQADDIVKLRVKKDETFSEDPDISGAISFTVELIRHGGPLGITISGTEEPFDPIVISALTEGGLAERTGALHIGDRLLAINGTSLRGKTLSAAIRLLQNSGNIVTLKISKQDKKPIPVPDKAITQNKDAQVMQAHTMHHFNPVVSSNNPTAHSTPIGGTTQGSADSWEGSGLDTGYHSTNIHNSRSNSRSNSRTNSPAVRRAYPSPARKPTRQRRMRSSSRSTSPNDASEDEIEERYGTARNHSGANSDPLSSDQEDGYRYNHLTKPSSRKSSLTRNHEYLRNIDSGIVANGVSPESNLISPATSYPHSTATGYPDTATSYPQSPESSRSLTYHYNSYSMPAGTRMMDGYRMTAMEAEINELLAAPATPTEIHRVTLYKDSDVEDFGFSVSDGVYEPGVFVNTVRPGGPAARSGNVKPFDRILQINQTRTRDFDCCMVVPLIAESGNQLELSISRSQPSDGNVHLIQRPPAGTETMWLGSQDGSRQSNQENSSQHTM</sequence>
<evidence type="ECO:0000313" key="7">
    <source>
        <dbReference type="Proteomes" id="UP000694845"/>
    </source>
</evidence>
<feature type="coiled-coil region" evidence="4">
    <location>
        <begin position="395"/>
        <end position="422"/>
    </location>
</feature>
<dbReference type="CDD" id="cd06685">
    <property type="entry name" value="PDZ7_GRIP1-2-like"/>
    <property type="match status" value="1"/>
</dbReference>
<dbReference type="FunFam" id="2.30.42.10:FF:000035">
    <property type="entry name" value="Glutamate receptor interacting protein 1"/>
    <property type="match status" value="1"/>
</dbReference>
<dbReference type="RefSeq" id="XP_022107280.1">
    <property type="nucleotide sequence ID" value="XM_022251588.1"/>
</dbReference>